<evidence type="ECO:0000313" key="3">
    <source>
        <dbReference type="Proteomes" id="UP000019335"/>
    </source>
</evidence>
<gene>
    <name evidence="2" type="ORF">Naga_102281g1</name>
</gene>
<accession>W7TRQ3</accession>
<protein>
    <submittedName>
        <fullName evidence="2">Uncharacterized protein</fullName>
    </submittedName>
</protein>
<reference evidence="2 3" key="1">
    <citation type="journal article" date="2014" name="Mol. Plant">
        <title>Chromosome Scale Genome Assembly and Transcriptome Profiling of Nannochloropsis gaditana in Nitrogen Depletion.</title>
        <authorList>
            <person name="Corteggiani Carpinelli E."/>
            <person name="Telatin A."/>
            <person name="Vitulo N."/>
            <person name="Forcato C."/>
            <person name="D'Angelo M."/>
            <person name="Schiavon R."/>
            <person name="Vezzi A."/>
            <person name="Giacometti G.M."/>
            <person name="Morosinotto T."/>
            <person name="Valle G."/>
        </authorList>
    </citation>
    <scope>NUCLEOTIDE SEQUENCE [LARGE SCALE GENOMIC DNA]</scope>
    <source>
        <strain evidence="2 3">B-31</strain>
    </source>
</reference>
<feature type="region of interest" description="Disordered" evidence="1">
    <location>
        <begin position="52"/>
        <end position="76"/>
    </location>
</feature>
<keyword evidence="3" id="KW-1185">Reference proteome</keyword>
<dbReference type="AlphaFoldDB" id="W7TRQ3"/>
<comment type="caution">
    <text evidence="2">The sequence shown here is derived from an EMBL/GenBank/DDBJ whole genome shotgun (WGS) entry which is preliminary data.</text>
</comment>
<evidence type="ECO:0000256" key="1">
    <source>
        <dbReference type="SAM" id="MobiDB-lite"/>
    </source>
</evidence>
<sequence>MRPSLPPSPPASLPPSLQGYPNELALCPDKFNCPRRMNAVIIMRFYTSDPDLPEANSKTDPLSANNPRLFGYEAPPTVEKRANNKWRERWKLIDTCDQSRPTRFTNVCCPSLPPSLSPPSRSKKPHICLPASQPVCKLPSRIAPVQALFHPP</sequence>
<feature type="compositionally biased region" description="Polar residues" evidence="1">
    <location>
        <begin position="56"/>
        <end position="66"/>
    </location>
</feature>
<evidence type="ECO:0000313" key="2">
    <source>
        <dbReference type="EMBL" id="EWM23216.1"/>
    </source>
</evidence>
<dbReference type="EMBL" id="AZIL01001770">
    <property type="protein sequence ID" value="EWM23216.1"/>
    <property type="molecule type" value="Genomic_DNA"/>
</dbReference>
<dbReference type="Proteomes" id="UP000019335">
    <property type="component" value="Chromosome 18"/>
</dbReference>
<name>W7TRQ3_9STRA</name>
<organism evidence="2 3">
    <name type="scientific">Nannochloropsis gaditana</name>
    <dbReference type="NCBI Taxonomy" id="72520"/>
    <lineage>
        <taxon>Eukaryota</taxon>
        <taxon>Sar</taxon>
        <taxon>Stramenopiles</taxon>
        <taxon>Ochrophyta</taxon>
        <taxon>Eustigmatophyceae</taxon>
        <taxon>Eustigmatales</taxon>
        <taxon>Monodopsidaceae</taxon>
        <taxon>Nannochloropsis</taxon>
    </lineage>
</organism>
<proteinExistence type="predicted"/>